<evidence type="ECO:0000313" key="2">
    <source>
        <dbReference type="Proteomes" id="UP000310719"/>
    </source>
</evidence>
<sequence length="73" mass="8290">MNKVDSGLRPRQQASPVVVINIADEVVGIRRGEVLLMLHGEIDHLHTGLFQHVAFLKIDRLRSSLDKEELIHQ</sequence>
<protein>
    <submittedName>
        <fullName evidence="1">Uncharacterized protein</fullName>
    </submittedName>
</protein>
<proteinExistence type="predicted"/>
<organism evidence="1 2">
    <name type="scientific">Leclercia adecarboxylata</name>
    <dbReference type="NCBI Taxonomy" id="83655"/>
    <lineage>
        <taxon>Bacteria</taxon>
        <taxon>Pseudomonadati</taxon>
        <taxon>Pseudomonadota</taxon>
        <taxon>Gammaproteobacteria</taxon>
        <taxon>Enterobacterales</taxon>
        <taxon>Enterobacteriaceae</taxon>
        <taxon>Leclercia</taxon>
    </lineage>
</organism>
<dbReference type="EMBL" id="LR590464">
    <property type="protein sequence ID" value="VTP62741.1"/>
    <property type="molecule type" value="Genomic_DNA"/>
</dbReference>
<dbReference type="Proteomes" id="UP000310719">
    <property type="component" value="Chromosome"/>
</dbReference>
<gene>
    <name evidence="1" type="ORF">NCTC13032_00504</name>
</gene>
<evidence type="ECO:0000313" key="1">
    <source>
        <dbReference type="EMBL" id="VTP62741.1"/>
    </source>
</evidence>
<reference evidence="1 2" key="1">
    <citation type="submission" date="2019-05" db="EMBL/GenBank/DDBJ databases">
        <authorList>
            <consortium name="Pathogen Informatics"/>
        </authorList>
    </citation>
    <scope>NUCLEOTIDE SEQUENCE [LARGE SCALE GENOMIC DNA]</scope>
    <source>
        <strain evidence="1 2">NCTC13032</strain>
    </source>
</reference>
<accession>A0A4U9HHX0</accession>
<dbReference type="AlphaFoldDB" id="A0A4U9HHX0"/>
<name>A0A4U9HHX0_9ENTR</name>